<dbReference type="RefSeq" id="WP_186407299.1">
    <property type="nucleotide sequence ID" value="NZ_FLQX01000111.1"/>
</dbReference>
<name>A0A1A8XRX3_9PROT</name>
<dbReference type="AlphaFoldDB" id="A0A1A8XRX3"/>
<dbReference type="EMBL" id="FLQX01000111">
    <property type="protein sequence ID" value="SBT06708.1"/>
    <property type="molecule type" value="Genomic_DNA"/>
</dbReference>
<dbReference type="Proteomes" id="UP000199169">
    <property type="component" value="Unassembled WGS sequence"/>
</dbReference>
<feature type="chain" id="PRO_5008381719" description="Lipoprotein" evidence="1">
    <location>
        <begin position="29"/>
        <end position="243"/>
    </location>
</feature>
<reference evidence="2 3" key="1">
    <citation type="submission" date="2016-06" db="EMBL/GenBank/DDBJ databases">
        <authorList>
            <person name="Kjaerup R.B."/>
            <person name="Dalgaard T.S."/>
            <person name="Juul-Madsen H.R."/>
        </authorList>
    </citation>
    <scope>NUCLEOTIDE SEQUENCE [LARGE SCALE GENOMIC DNA]</scope>
    <source>
        <strain evidence="2">3</strain>
    </source>
</reference>
<sequence length="243" mass="25238">MSTSHATPFRRTLPTGVLCISALLSACATPYSEAPLATNFATTKQPKLQAGAHWNVIAGSAAETLIASLKTGRGCLAPAPECTRVYVQPPADQSAFAQAFRTAFVTALVNAGMPVARNPAGATQIDTDIQVVKFSPKRPDGQFASATVLYAGLWGLSGVWENASPGAAGALAFGVLDTWRWMTSEFASGPTPQLEVIVTVSASAGGQYLGRATNVYYVADGDALLYVQPQPPALYSIAVTGGQ</sequence>
<protein>
    <recommendedName>
        <fullName evidence="4">Lipoprotein</fullName>
    </recommendedName>
</protein>
<evidence type="ECO:0000313" key="2">
    <source>
        <dbReference type="EMBL" id="SBT06708.1"/>
    </source>
</evidence>
<organism evidence="2 3">
    <name type="scientific">Candidatus Accumulibacter aalborgensis</name>
    <dbReference type="NCBI Taxonomy" id="1860102"/>
    <lineage>
        <taxon>Bacteria</taxon>
        <taxon>Pseudomonadati</taxon>
        <taxon>Pseudomonadota</taxon>
        <taxon>Betaproteobacteria</taxon>
        <taxon>Candidatus Accumulibacter</taxon>
    </lineage>
</organism>
<evidence type="ECO:0000256" key="1">
    <source>
        <dbReference type="SAM" id="SignalP"/>
    </source>
</evidence>
<accession>A0A1A8XRX3</accession>
<gene>
    <name evidence="2" type="ORF">ACCAA_350095</name>
</gene>
<feature type="signal peptide" evidence="1">
    <location>
        <begin position="1"/>
        <end position="28"/>
    </location>
</feature>
<evidence type="ECO:0000313" key="3">
    <source>
        <dbReference type="Proteomes" id="UP000199169"/>
    </source>
</evidence>
<keyword evidence="1" id="KW-0732">Signal</keyword>
<proteinExistence type="predicted"/>
<dbReference type="STRING" id="1860102.ACCAA_350095"/>
<keyword evidence="3" id="KW-1185">Reference proteome</keyword>
<evidence type="ECO:0008006" key="4">
    <source>
        <dbReference type="Google" id="ProtNLM"/>
    </source>
</evidence>